<dbReference type="PANTHER" id="PTHR37253:SF1">
    <property type="entry name" value="PROTEIN GAMETE EXPRESSED 3"/>
    <property type="match status" value="1"/>
</dbReference>
<evidence type="ECO:0000256" key="2">
    <source>
        <dbReference type="SAM" id="MobiDB-lite"/>
    </source>
</evidence>
<protein>
    <recommendedName>
        <fullName evidence="6">Protein GAMETE EXPRESSED 3</fullName>
    </recommendedName>
</protein>
<proteinExistence type="predicted"/>
<evidence type="ECO:0000256" key="1">
    <source>
        <dbReference type="SAM" id="Coils"/>
    </source>
</evidence>
<accession>A0AAV1XC82</accession>
<evidence type="ECO:0000313" key="5">
    <source>
        <dbReference type="Proteomes" id="UP001497480"/>
    </source>
</evidence>
<dbReference type="EMBL" id="CAXHTB010000013">
    <property type="protein sequence ID" value="CAL0318782.1"/>
    <property type="molecule type" value="Genomic_DNA"/>
</dbReference>
<feature type="transmembrane region" description="Helical" evidence="3">
    <location>
        <begin position="392"/>
        <end position="415"/>
    </location>
</feature>
<dbReference type="Proteomes" id="UP001497480">
    <property type="component" value="Unassembled WGS sequence"/>
</dbReference>
<comment type="caution">
    <text evidence="4">The sequence shown here is derived from an EMBL/GenBank/DDBJ whole genome shotgun (WGS) entry which is preliminary data.</text>
</comment>
<dbReference type="InterPro" id="IPR045301">
    <property type="entry name" value="GEX3-like"/>
</dbReference>
<evidence type="ECO:0008006" key="6">
    <source>
        <dbReference type="Google" id="ProtNLM"/>
    </source>
</evidence>
<dbReference type="InterPro" id="IPR015943">
    <property type="entry name" value="WD40/YVTN_repeat-like_dom_sf"/>
</dbReference>
<dbReference type="Gene3D" id="2.130.10.10">
    <property type="entry name" value="YVTN repeat-like/Quinoprotein amine dehydrogenase"/>
    <property type="match status" value="1"/>
</dbReference>
<name>A0AAV1XC82_LUPLU</name>
<dbReference type="GO" id="GO:0009793">
    <property type="term" value="P:embryo development ending in seed dormancy"/>
    <property type="evidence" value="ECO:0007669"/>
    <property type="project" value="TreeGrafter"/>
</dbReference>
<dbReference type="GO" id="GO:0010183">
    <property type="term" value="P:pollen tube guidance"/>
    <property type="evidence" value="ECO:0007669"/>
    <property type="project" value="TreeGrafter"/>
</dbReference>
<organism evidence="4 5">
    <name type="scientific">Lupinus luteus</name>
    <name type="common">European yellow lupine</name>
    <dbReference type="NCBI Taxonomy" id="3873"/>
    <lineage>
        <taxon>Eukaryota</taxon>
        <taxon>Viridiplantae</taxon>
        <taxon>Streptophyta</taxon>
        <taxon>Embryophyta</taxon>
        <taxon>Tracheophyta</taxon>
        <taxon>Spermatophyta</taxon>
        <taxon>Magnoliopsida</taxon>
        <taxon>eudicotyledons</taxon>
        <taxon>Gunneridae</taxon>
        <taxon>Pentapetalae</taxon>
        <taxon>rosids</taxon>
        <taxon>fabids</taxon>
        <taxon>Fabales</taxon>
        <taxon>Fabaceae</taxon>
        <taxon>Papilionoideae</taxon>
        <taxon>50 kb inversion clade</taxon>
        <taxon>genistoids sensu lato</taxon>
        <taxon>core genistoids</taxon>
        <taxon>Genisteae</taxon>
        <taxon>Lupinus</taxon>
    </lineage>
</organism>
<feature type="coiled-coil region" evidence="1">
    <location>
        <begin position="435"/>
        <end position="469"/>
    </location>
</feature>
<evidence type="ECO:0000256" key="3">
    <source>
        <dbReference type="SAM" id="Phobius"/>
    </source>
</evidence>
<dbReference type="AlphaFoldDB" id="A0AAV1XC82"/>
<dbReference type="GO" id="GO:0005886">
    <property type="term" value="C:plasma membrane"/>
    <property type="evidence" value="ECO:0007669"/>
    <property type="project" value="TreeGrafter"/>
</dbReference>
<keyword evidence="5" id="KW-1185">Reference proteome</keyword>
<feature type="region of interest" description="Disordered" evidence="2">
    <location>
        <begin position="551"/>
        <end position="570"/>
    </location>
</feature>
<dbReference type="InterPro" id="IPR011047">
    <property type="entry name" value="Quinoprotein_ADH-like_sf"/>
</dbReference>
<sequence>MPRGVSRKLSKPLIGEDGRIYGCSGDNFFAFENNGTIAWTLHLDYQCNHSMALVHGGYGKIYFVAENRILMINFGNTQTSEPVAEIFFGPGHGEHAEVAIIGVSVSTLSSTVFVNIKNRGLFAYRYDGTLRWSVGPVLYQHGYRQGCKKNLTDCYFASVPMLDQCEASIYISNTEGELYCLSIRSHGFRWIQDFSSLDKDFSITPGNNGHVYVTIPMRTLVLALDAFSGNILWQRSIGPLSKADSAPAVDSNGWVSIGSLDGFLYSFSPNGVLKKFSNRNTENSVVQVSPFLDCSGFAIYYSQIEMEGKVSHIISDYTIVSAIRPKAALFTMLVPATGSMYWSESYTGQFLTSLSKSDLSKFVVDEEIILAFLVASNTGNPLQCRTVGNERAILLFLLFESTLLVVLAALVRFCFTFWTKKKLQAQGIGSFLDKRRSLRLKKKAFDRTITELEQKAAEEEVDNEVFEKLGDVVREKECIERKLSSMYSLGRDKTHSQSKSLLPLHKGKTKTYSFKGANENVAIFHTLSDTSSIESSTEEEIRMVEGMDLSTKAKGKGPMVEDSSSSDLFHGRSYRKSLSEETNSYTQIVKSSTT</sequence>
<dbReference type="SUPFAM" id="SSF50998">
    <property type="entry name" value="Quinoprotein alcohol dehydrogenase-like"/>
    <property type="match status" value="2"/>
</dbReference>
<evidence type="ECO:0000313" key="4">
    <source>
        <dbReference type="EMBL" id="CAL0318782.1"/>
    </source>
</evidence>
<dbReference type="PANTHER" id="PTHR37253">
    <property type="entry name" value="PROTEIN GAMETE EXPRESSED 3"/>
    <property type="match status" value="1"/>
</dbReference>
<reference evidence="4 5" key="1">
    <citation type="submission" date="2024-03" db="EMBL/GenBank/DDBJ databases">
        <authorList>
            <person name="Martinez-Hernandez J."/>
        </authorList>
    </citation>
    <scope>NUCLEOTIDE SEQUENCE [LARGE SCALE GENOMIC DNA]</scope>
</reference>
<keyword evidence="3" id="KW-1133">Transmembrane helix</keyword>
<keyword evidence="3" id="KW-0812">Transmembrane</keyword>
<keyword evidence="1" id="KW-0175">Coiled coil</keyword>
<keyword evidence="3" id="KW-0472">Membrane</keyword>
<gene>
    <name evidence="4" type="ORF">LLUT_LOCUS19842</name>
</gene>